<feature type="compositionally biased region" description="Polar residues" evidence="10">
    <location>
        <begin position="518"/>
        <end position="530"/>
    </location>
</feature>
<feature type="region of interest" description="Disordered" evidence="10">
    <location>
        <begin position="220"/>
        <end position="290"/>
    </location>
</feature>
<feature type="compositionally biased region" description="Polar residues" evidence="10">
    <location>
        <begin position="235"/>
        <end position="259"/>
    </location>
</feature>
<feature type="region of interest" description="Disordered" evidence="10">
    <location>
        <begin position="302"/>
        <end position="341"/>
    </location>
</feature>
<dbReference type="InterPro" id="IPR036236">
    <property type="entry name" value="Znf_C2H2_sf"/>
</dbReference>
<evidence type="ECO:0000313" key="12">
    <source>
        <dbReference type="EMBL" id="KAH3676046.1"/>
    </source>
</evidence>
<feature type="compositionally biased region" description="Acidic residues" evidence="10">
    <location>
        <begin position="92"/>
        <end position="102"/>
    </location>
</feature>
<evidence type="ECO:0000256" key="6">
    <source>
        <dbReference type="ARBA" id="ARBA00023015"/>
    </source>
</evidence>
<dbReference type="GO" id="GO:0005737">
    <property type="term" value="C:cytoplasm"/>
    <property type="evidence" value="ECO:0007669"/>
    <property type="project" value="TreeGrafter"/>
</dbReference>
<feature type="region of interest" description="Disordered" evidence="10">
    <location>
        <begin position="494"/>
        <end position="548"/>
    </location>
</feature>
<feature type="region of interest" description="Disordered" evidence="10">
    <location>
        <begin position="391"/>
        <end position="414"/>
    </location>
</feature>
<dbReference type="GO" id="GO:0000433">
    <property type="term" value="P:carbon catabolite repression of transcription from RNA polymerase II promoter by glucose"/>
    <property type="evidence" value="ECO:0007669"/>
    <property type="project" value="TreeGrafter"/>
</dbReference>
<comment type="caution">
    <text evidence="12">The sequence shown here is derived from an EMBL/GenBank/DDBJ whole genome shotgun (WGS) entry which is preliminary data.</text>
</comment>
<dbReference type="PANTHER" id="PTHR47428:SF2">
    <property type="entry name" value="ZINC FINGER PROTEIN RSV1"/>
    <property type="match status" value="1"/>
</dbReference>
<dbReference type="Pfam" id="PF00096">
    <property type="entry name" value="zf-C2H2"/>
    <property type="match status" value="2"/>
</dbReference>
<dbReference type="Proteomes" id="UP000769528">
    <property type="component" value="Unassembled WGS sequence"/>
</dbReference>
<evidence type="ECO:0000256" key="1">
    <source>
        <dbReference type="ARBA" id="ARBA00004123"/>
    </source>
</evidence>
<keyword evidence="2" id="KW-0479">Metal-binding</keyword>
<dbReference type="OrthoDB" id="654211at2759"/>
<keyword evidence="8" id="KW-0539">Nucleus</keyword>
<keyword evidence="5" id="KW-0862">Zinc</keyword>
<feature type="compositionally biased region" description="Low complexity" evidence="10">
    <location>
        <begin position="220"/>
        <end position="234"/>
    </location>
</feature>
<keyword evidence="13" id="KW-1185">Reference proteome</keyword>
<name>A0A9P8PPX4_9ASCO</name>
<dbReference type="GO" id="GO:0008270">
    <property type="term" value="F:zinc ion binding"/>
    <property type="evidence" value="ECO:0007669"/>
    <property type="project" value="UniProtKB-KW"/>
</dbReference>
<feature type="compositionally biased region" description="Polar residues" evidence="10">
    <location>
        <begin position="391"/>
        <end position="401"/>
    </location>
</feature>
<evidence type="ECO:0000259" key="11">
    <source>
        <dbReference type="PROSITE" id="PS50157"/>
    </source>
</evidence>
<keyword evidence="4 9" id="KW-0863">Zinc-finger</keyword>
<dbReference type="GO" id="GO:0005634">
    <property type="term" value="C:nucleus"/>
    <property type="evidence" value="ECO:0007669"/>
    <property type="project" value="UniProtKB-SubCell"/>
</dbReference>
<feature type="compositionally biased region" description="Polar residues" evidence="10">
    <location>
        <begin position="494"/>
        <end position="507"/>
    </location>
</feature>
<evidence type="ECO:0000256" key="2">
    <source>
        <dbReference type="ARBA" id="ARBA00022723"/>
    </source>
</evidence>
<sequence length="648" mass="72095">MDPSSFDNSNIYSHNQPLGLSSSNFTNMLQLSSSPLKPSNYYFDETNQFEYLSQDENKSNTSGNTGEILNSQFLPQNQDHTTEHNTHNSGNETDDDRTDDEMANVIPSDDLVVHASSNHKQQSLQYPPVIEKPAKNHQYKVQQHFQAQQQNLQLHKQQQNLQHNDKQQLPQQTNLYPPMEYFPLTRSTNGQKSFLPESNSTNTISSLDSMPFLTSSMVSSSISDNSISSPGSFSHSNNTTLMTPQRFNGNRRTSFSTTPVPKIYQTPSQYSQQQQQHHSASHQSMPLSHSNQHLQIFTSPLNLKNGVTPSRRSTISQSANPSSSNPPKTHRRTRSRLSLDASGAAAIVTSTSYSSKLSAISRSPSVNNGTNPFYNPTSFLSPAHSKVNTSVLNSPASTPLATPTVKRENYNNDDELNENDRIRKISTISPTMLMNTGGKVNKFSNAADLPMKLASTFIGDPDLSFSGFDESRELSNFKIDPCFLIDPENCEMTSVPSSAPPITNSQNSRKKPHKKLSRSQSSTNLASFTKGSDENISKSEPSTNTVTTPIILPNNLKYDKPVVANRGKKLIKSNSTTSIIDPKTKKTKKLHPCPICGKLLQRPEHVKRHMNSHSSEKPFVCDEPGCGTRFNRNDNLKAHIRNIHHRNP</sequence>
<dbReference type="PANTHER" id="PTHR47428">
    <property type="entry name" value="REGULATORY PROTEIN MIG1-RELATED"/>
    <property type="match status" value="1"/>
</dbReference>
<gene>
    <name evidence="12" type="ORF">WICMUC_002343</name>
</gene>
<reference evidence="12" key="2">
    <citation type="submission" date="2021-01" db="EMBL/GenBank/DDBJ databases">
        <authorList>
            <person name="Schikora-Tamarit M.A."/>
        </authorList>
    </citation>
    <scope>NUCLEOTIDE SEQUENCE</scope>
    <source>
        <strain evidence="12">CBS6341</strain>
    </source>
</reference>
<dbReference type="SMART" id="SM00355">
    <property type="entry name" value="ZnF_C2H2"/>
    <property type="match status" value="2"/>
</dbReference>
<organism evidence="12 13">
    <name type="scientific">Wickerhamomyces mucosus</name>
    <dbReference type="NCBI Taxonomy" id="1378264"/>
    <lineage>
        <taxon>Eukaryota</taxon>
        <taxon>Fungi</taxon>
        <taxon>Dikarya</taxon>
        <taxon>Ascomycota</taxon>
        <taxon>Saccharomycotina</taxon>
        <taxon>Saccharomycetes</taxon>
        <taxon>Phaffomycetales</taxon>
        <taxon>Wickerhamomycetaceae</taxon>
        <taxon>Wickerhamomyces</taxon>
    </lineage>
</organism>
<feature type="domain" description="C2H2-type" evidence="11">
    <location>
        <begin position="591"/>
        <end position="618"/>
    </location>
</feature>
<evidence type="ECO:0000256" key="9">
    <source>
        <dbReference type="PROSITE-ProRule" id="PRU00042"/>
    </source>
</evidence>
<evidence type="ECO:0000256" key="8">
    <source>
        <dbReference type="ARBA" id="ARBA00023242"/>
    </source>
</evidence>
<proteinExistence type="predicted"/>
<evidence type="ECO:0000256" key="4">
    <source>
        <dbReference type="ARBA" id="ARBA00022771"/>
    </source>
</evidence>
<keyword evidence="6" id="KW-0805">Transcription regulation</keyword>
<feature type="compositionally biased region" description="Polar residues" evidence="10">
    <location>
        <begin position="302"/>
        <end position="319"/>
    </location>
</feature>
<evidence type="ECO:0000313" key="13">
    <source>
        <dbReference type="Proteomes" id="UP000769528"/>
    </source>
</evidence>
<protein>
    <recommendedName>
        <fullName evidence="11">C2H2-type domain-containing protein</fullName>
    </recommendedName>
</protein>
<feature type="region of interest" description="Disordered" evidence="10">
    <location>
        <begin position="78"/>
        <end position="102"/>
    </location>
</feature>
<evidence type="ECO:0000256" key="10">
    <source>
        <dbReference type="SAM" id="MobiDB-lite"/>
    </source>
</evidence>
<feature type="domain" description="C2H2-type" evidence="11">
    <location>
        <begin position="619"/>
        <end position="648"/>
    </location>
</feature>
<dbReference type="EMBL" id="JAEUBF010000681">
    <property type="protein sequence ID" value="KAH3676046.1"/>
    <property type="molecule type" value="Genomic_DNA"/>
</dbReference>
<dbReference type="InterPro" id="IPR013087">
    <property type="entry name" value="Znf_C2H2_type"/>
</dbReference>
<dbReference type="AlphaFoldDB" id="A0A9P8PPX4"/>
<dbReference type="PROSITE" id="PS50157">
    <property type="entry name" value="ZINC_FINGER_C2H2_2"/>
    <property type="match status" value="2"/>
</dbReference>
<dbReference type="InterPro" id="IPR051007">
    <property type="entry name" value="creA/MIG_C2H2-ZnF"/>
</dbReference>
<evidence type="ECO:0000256" key="3">
    <source>
        <dbReference type="ARBA" id="ARBA00022737"/>
    </source>
</evidence>
<keyword evidence="7" id="KW-0804">Transcription</keyword>
<dbReference type="GO" id="GO:0000978">
    <property type="term" value="F:RNA polymerase II cis-regulatory region sequence-specific DNA binding"/>
    <property type="evidence" value="ECO:0007669"/>
    <property type="project" value="TreeGrafter"/>
</dbReference>
<keyword evidence="3" id="KW-0677">Repeat</keyword>
<dbReference type="PROSITE" id="PS00028">
    <property type="entry name" value="ZINC_FINGER_C2H2_1"/>
    <property type="match status" value="2"/>
</dbReference>
<dbReference type="Gene3D" id="3.30.160.60">
    <property type="entry name" value="Classic Zinc Finger"/>
    <property type="match status" value="2"/>
</dbReference>
<feature type="compositionally biased region" description="Low complexity" evidence="10">
    <location>
        <begin position="268"/>
        <end position="284"/>
    </location>
</feature>
<reference evidence="12" key="1">
    <citation type="journal article" date="2021" name="Open Biol.">
        <title>Shared evolutionary footprints suggest mitochondrial oxidative damage underlies multiple complex I losses in fungi.</title>
        <authorList>
            <person name="Schikora-Tamarit M.A."/>
            <person name="Marcet-Houben M."/>
            <person name="Nosek J."/>
            <person name="Gabaldon T."/>
        </authorList>
    </citation>
    <scope>NUCLEOTIDE SEQUENCE</scope>
    <source>
        <strain evidence="12">CBS6341</strain>
    </source>
</reference>
<dbReference type="SUPFAM" id="SSF57667">
    <property type="entry name" value="beta-beta-alpha zinc fingers"/>
    <property type="match status" value="1"/>
</dbReference>
<comment type="subcellular location">
    <subcellularLocation>
        <location evidence="1">Nucleus</location>
    </subcellularLocation>
</comment>
<feature type="compositionally biased region" description="Basic residues" evidence="10">
    <location>
        <begin position="508"/>
        <end position="517"/>
    </location>
</feature>
<evidence type="ECO:0000256" key="7">
    <source>
        <dbReference type="ARBA" id="ARBA00023163"/>
    </source>
</evidence>
<accession>A0A9P8PPX4</accession>
<evidence type="ECO:0000256" key="5">
    <source>
        <dbReference type="ARBA" id="ARBA00022833"/>
    </source>
</evidence>
<feature type="compositionally biased region" description="Polar residues" evidence="10">
    <location>
        <begin position="538"/>
        <end position="548"/>
    </location>
</feature>